<reference evidence="1 2" key="1">
    <citation type="submission" date="2018-01" db="EMBL/GenBank/DDBJ databases">
        <authorList>
            <person name="Gaut B.S."/>
            <person name="Morton B.R."/>
            <person name="Clegg M.T."/>
            <person name="Duvall M.R."/>
        </authorList>
    </citation>
    <scope>NUCLEOTIDE SEQUENCE [LARGE SCALE GENOMIC DNA]</scope>
    <source>
        <strain evidence="1">GP69</strain>
    </source>
</reference>
<protein>
    <submittedName>
        <fullName evidence="1">Uncharacterized protein</fullName>
    </submittedName>
</protein>
<organism evidence="1 2">
    <name type="scientific">Acetatifactor muris</name>
    <dbReference type="NCBI Taxonomy" id="879566"/>
    <lineage>
        <taxon>Bacteria</taxon>
        <taxon>Bacillati</taxon>
        <taxon>Bacillota</taxon>
        <taxon>Clostridia</taxon>
        <taxon>Lachnospirales</taxon>
        <taxon>Lachnospiraceae</taxon>
        <taxon>Acetatifactor</taxon>
    </lineage>
</organism>
<dbReference type="RefSeq" id="WP_172455196.1">
    <property type="nucleotide sequence ID" value="NZ_JANJZD010000024.1"/>
</dbReference>
<dbReference type="Proteomes" id="UP000236311">
    <property type="component" value="Unassembled WGS sequence"/>
</dbReference>
<sequence length="58" mass="6869">MKCALCGEQFTDDDLEDLMEMEETFHREGNYFICPDCYDDYRRMSLEDQLIALMESAS</sequence>
<proteinExistence type="predicted"/>
<evidence type="ECO:0000313" key="1">
    <source>
        <dbReference type="EMBL" id="SOY31063.1"/>
    </source>
</evidence>
<evidence type="ECO:0000313" key="2">
    <source>
        <dbReference type="Proteomes" id="UP000236311"/>
    </source>
</evidence>
<accession>A0A2K4ZKP9</accession>
<keyword evidence="2" id="KW-1185">Reference proteome</keyword>
<name>A0A2K4ZKP9_9FIRM</name>
<dbReference type="AlphaFoldDB" id="A0A2K4ZKP9"/>
<dbReference type="EMBL" id="OFSM01000021">
    <property type="protein sequence ID" value="SOY31063.1"/>
    <property type="molecule type" value="Genomic_DNA"/>
</dbReference>
<gene>
    <name evidence="1" type="ORF">AMURIS_03797</name>
</gene>